<accession>A0A0A1UR66</accession>
<feature type="chain" id="PRO_5001991743" evidence="2">
    <location>
        <begin position="20"/>
        <end position="372"/>
    </location>
</feature>
<dbReference type="HOGENOM" id="CLU_048726_0_2_1"/>
<proteinExistence type="inferred from homology"/>
<evidence type="ECO:0000256" key="1">
    <source>
        <dbReference type="ARBA" id="ARBA00008721"/>
    </source>
</evidence>
<dbReference type="AlphaFoldDB" id="A0A0A1UR66"/>
<reference evidence="3 4" key="1">
    <citation type="submission" date="2014-02" db="EMBL/GenBank/DDBJ databases">
        <title>The genome sequence of the entomopathogenic fungus Metarhizium robertsii ARSEF 2575.</title>
        <authorList>
            <person name="Giuliano Garisto Donzelli B."/>
            <person name="Roe B.A."/>
            <person name="Macmil S.L."/>
            <person name="Krasnoff S.B."/>
            <person name="Gibson D.M."/>
        </authorList>
    </citation>
    <scope>NUCLEOTIDE SEQUENCE [LARGE SCALE GENOMIC DNA]</scope>
    <source>
        <strain evidence="3 4">ARSEF 2575</strain>
    </source>
</reference>
<evidence type="ECO:0000256" key="2">
    <source>
        <dbReference type="SAM" id="SignalP"/>
    </source>
</evidence>
<feature type="signal peptide" evidence="2">
    <location>
        <begin position="1"/>
        <end position="19"/>
    </location>
</feature>
<keyword evidence="2" id="KW-0732">Signal</keyword>
<comment type="similarity">
    <text evidence="1">Belongs to the peptidase M43B family.</text>
</comment>
<sequence>MPSQIITLLLGLMATTSIGQSPSIPSGLDDIFKNKCGTDSPSAEAINIVHFTNTSATIQKRQSAISEEPLYIDTFMHIVAPSQEKLQNFVSTATIYKQMKHLNNLFSPAKITFILRNISRTANSHWSRGRKEVQMKTALHRGSYSSLNIYIVEEPPLKLLGKATLPFPDSTISPDYNSHYTKDQITRDGIYVSVHSLPGSPPYKNTSSTGTTILNLIGTTCVHEVGHWLGLLHTFTDYEKIPIENRTLETICSDPGDGIDDTPSHVLNRHKNYAKCAAARLSCSGGGPNRICSEKPGLGKGFTEVDSCPDDLPNVGSPGPDPVNNIMTYNLDVCQTEFTPGQIQRMRRVFIEIRTSNSETPTTQETLTTPVS</sequence>
<dbReference type="PANTHER" id="PTHR47466">
    <property type="match status" value="1"/>
</dbReference>
<organism evidence="3 4">
    <name type="scientific">Metarhizium robertsii</name>
    <dbReference type="NCBI Taxonomy" id="568076"/>
    <lineage>
        <taxon>Eukaryota</taxon>
        <taxon>Fungi</taxon>
        <taxon>Dikarya</taxon>
        <taxon>Ascomycota</taxon>
        <taxon>Pezizomycotina</taxon>
        <taxon>Sordariomycetes</taxon>
        <taxon>Hypocreomycetidae</taxon>
        <taxon>Hypocreales</taxon>
        <taxon>Clavicipitaceae</taxon>
        <taxon>Metarhizium</taxon>
    </lineage>
</organism>
<dbReference type="GO" id="GO:0008237">
    <property type="term" value="F:metallopeptidase activity"/>
    <property type="evidence" value="ECO:0007669"/>
    <property type="project" value="InterPro"/>
</dbReference>
<evidence type="ECO:0000313" key="3">
    <source>
        <dbReference type="EMBL" id="EXU98104.1"/>
    </source>
</evidence>
<dbReference type="EMBL" id="JELW01000029">
    <property type="protein sequence ID" value="EXU98104.1"/>
    <property type="molecule type" value="Genomic_DNA"/>
</dbReference>
<dbReference type="PANTHER" id="PTHR47466:SF1">
    <property type="entry name" value="METALLOPROTEASE MEP1 (AFU_ORTHOLOGUE AFUA_1G07730)-RELATED"/>
    <property type="match status" value="1"/>
</dbReference>
<dbReference type="Proteomes" id="UP000030151">
    <property type="component" value="Unassembled WGS sequence"/>
</dbReference>
<protein>
    <submittedName>
        <fullName evidence="3">Peptidase M43 family protein</fullName>
    </submittedName>
</protein>
<comment type="caution">
    <text evidence="3">The sequence shown here is derived from an EMBL/GenBank/DDBJ whole genome shotgun (WGS) entry which is preliminary data.</text>
</comment>
<evidence type="ECO:0000313" key="4">
    <source>
        <dbReference type="Proteomes" id="UP000030151"/>
    </source>
</evidence>
<dbReference type="SUPFAM" id="SSF55486">
    <property type="entry name" value="Metalloproteases ('zincins'), catalytic domain"/>
    <property type="match status" value="1"/>
</dbReference>
<name>A0A0A1UR66_9HYPO</name>
<dbReference type="InterPro" id="IPR024079">
    <property type="entry name" value="MetalloPept_cat_dom_sf"/>
</dbReference>
<gene>
    <name evidence="3" type="ORF">X797_008711</name>
</gene>
<dbReference type="Gene3D" id="3.40.390.10">
    <property type="entry name" value="Collagenase (Catalytic Domain)"/>
    <property type="match status" value="1"/>
</dbReference>